<proteinExistence type="predicted"/>
<dbReference type="STRING" id="1224947.SAMN05216480_1132"/>
<dbReference type="Gene3D" id="2.60.120.200">
    <property type="match status" value="1"/>
</dbReference>
<dbReference type="RefSeq" id="WP_143106439.1">
    <property type="nucleotide sequence ID" value="NZ_FPBK01000013.1"/>
</dbReference>
<dbReference type="NCBIfam" id="NF038128">
    <property type="entry name" value="choice_anch_J"/>
    <property type="match status" value="1"/>
</dbReference>
<dbReference type="InterPro" id="IPR043744">
    <property type="entry name" value="DUF5689"/>
</dbReference>
<dbReference type="Pfam" id="PF18942">
    <property type="entry name" value="DUF5689"/>
    <property type="match status" value="1"/>
</dbReference>
<feature type="chain" id="PRO_5011659701" description="DUF5689 domain-containing protein" evidence="1">
    <location>
        <begin position="25"/>
        <end position="454"/>
    </location>
</feature>
<reference evidence="3 4" key="1">
    <citation type="submission" date="2016-10" db="EMBL/GenBank/DDBJ databases">
        <authorList>
            <person name="de Groot N.N."/>
        </authorList>
    </citation>
    <scope>NUCLEOTIDE SEQUENCE [LARGE SCALE GENOMIC DNA]</scope>
    <source>
        <strain evidence="3 4">CGMCC 1.12333</strain>
    </source>
</reference>
<protein>
    <recommendedName>
        <fullName evidence="2">DUF5689 domain-containing protein</fullName>
    </recommendedName>
</protein>
<evidence type="ECO:0000256" key="1">
    <source>
        <dbReference type="SAM" id="SignalP"/>
    </source>
</evidence>
<keyword evidence="4" id="KW-1185">Reference proteome</keyword>
<dbReference type="EMBL" id="FPBK01000013">
    <property type="protein sequence ID" value="SFU68137.1"/>
    <property type="molecule type" value="Genomic_DNA"/>
</dbReference>
<evidence type="ECO:0000313" key="3">
    <source>
        <dbReference type="EMBL" id="SFU68137.1"/>
    </source>
</evidence>
<feature type="domain" description="DUF5689" evidence="2">
    <location>
        <begin position="46"/>
        <end position="284"/>
    </location>
</feature>
<gene>
    <name evidence="3" type="ORF">SAMN05216480_1132</name>
</gene>
<dbReference type="PROSITE" id="PS51257">
    <property type="entry name" value="PROKAR_LIPOPROTEIN"/>
    <property type="match status" value="1"/>
</dbReference>
<evidence type="ECO:0000259" key="2">
    <source>
        <dbReference type="Pfam" id="PF18942"/>
    </source>
</evidence>
<evidence type="ECO:0000313" key="4">
    <source>
        <dbReference type="Proteomes" id="UP000199138"/>
    </source>
</evidence>
<dbReference type="AlphaFoldDB" id="A0A1I7I5E2"/>
<dbReference type="Proteomes" id="UP000199138">
    <property type="component" value="Unassembled WGS sequence"/>
</dbReference>
<dbReference type="OrthoDB" id="1492759at2"/>
<name>A0A1I7I5E2_9FLAO</name>
<organism evidence="3 4">
    <name type="scientific">Pustulibacterium marinum</name>
    <dbReference type="NCBI Taxonomy" id="1224947"/>
    <lineage>
        <taxon>Bacteria</taxon>
        <taxon>Pseudomonadati</taxon>
        <taxon>Bacteroidota</taxon>
        <taxon>Flavobacteriia</taxon>
        <taxon>Flavobacteriales</taxon>
        <taxon>Flavobacteriaceae</taxon>
        <taxon>Pustulibacterium</taxon>
    </lineage>
</organism>
<keyword evidence="1" id="KW-0732">Signal</keyword>
<accession>A0A1I7I5E2</accession>
<sequence>MKATKILKTLVPAVAVAVTIAACTQDTDYKTPTISYDNVTDIEGDTTSIAAVQARYDQAGEITTFEDDTELYVEGYVVSSDQSGNFYEEFYIQSTPNAEGTAENPKRGIKLLINEASLYTKFDFGRKIWIHLNGLSVGLDSGVYALGHDDGSGYLAQIESWEFDESEDGLILRSSEVATIEPKTVESISDLSSDDLGTYVEIQNLQLSEDDFGLTYAGEEADSYQGERTFESCTGSSVTLYTSSYADFKSLLVPSANKGSITGIFARDYYDDYNVLMINETDDIQFTEGRCSTIYSQDFTEGFGEWTQVSVVGSQTWYVSQYGNPDYSAYISGYSGSAQDNEDWLITPSFDLTAYGPITMSFETARRYTGNEIETYISTDYTGDEADFASATWTLIEDVIYDTDTSTWYSWTNSGNISLEDYASENNVHIAFKYTSDSSGAAGWELDNFSLREN</sequence>
<feature type="signal peptide" evidence="1">
    <location>
        <begin position="1"/>
        <end position="24"/>
    </location>
</feature>